<dbReference type="RefSeq" id="WP_166402919.1">
    <property type="nucleotide sequence ID" value="NZ_JAANHS010000005.1"/>
</dbReference>
<dbReference type="InterPro" id="IPR006680">
    <property type="entry name" value="Amidohydro-rel"/>
</dbReference>
<keyword evidence="4 7" id="KW-0369">Histidine metabolism</keyword>
<feature type="binding site" evidence="7">
    <location>
        <position position="314"/>
    </location>
    <ligand>
        <name>Zn(2+)</name>
        <dbReference type="ChEBI" id="CHEBI:29105"/>
    </ligand>
</feature>
<proteinExistence type="inferred from homology"/>
<comment type="subcellular location">
    <subcellularLocation>
        <location evidence="7">Cytoplasm</location>
    </subcellularLocation>
</comment>
<dbReference type="NCBIfam" id="TIGR01224">
    <property type="entry name" value="hutI"/>
    <property type="match status" value="1"/>
</dbReference>
<dbReference type="PANTHER" id="PTHR42752:SF1">
    <property type="entry name" value="IMIDAZOLONEPROPIONASE-RELATED"/>
    <property type="match status" value="1"/>
</dbReference>
<dbReference type="GO" id="GO:0050480">
    <property type="term" value="F:imidazolonepropionase activity"/>
    <property type="evidence" value="ECO:0007669"/>
    <property type="project" value="UniProtKB-EC"/>
</dbReference>
<keyword evidence="7" id="KW-0963">Cytoplasm</keyword>
<dbReference type="SUPFAM" id="SSF51556">
    <property type="entry name" value="Metallo-dependent hydrolases"/>
    <property type="match status" value="1"/>
</dbReference>
<comment type="catalytic activity">
    <reaction evidence="7">
        <text>4-imidazolone-5-propanoate + H2O = N-formimidoyl-L-glutamate</text>
        <dbReference type="Rhea" id="RHEA:23660"/>
        <dbReference type="ChEBI" id="CHEBI:15377"/>
        <dbReference type="ChEBI" id="CHEBI:58928"/>
        <dbReference type="ChEBI" id="CHEBI:77893"/>
        <dbReference type="EC" id="3.5.2.7"/>
    </reaction>
</comment>
<feature type="binding site" evidence="7">
    <location>
        <position position="318"/>
    </location>
    <ligand>
        <name>N-formimidoyl-L-glutamate</name>
        <dbReference type="ChEBI" id="CHEBI:58928"/>
    </ligand>
</feature>
<dbReference type="InterPro" id="IPR011059">
    <property type="entry name" value="Metal-dep_hydrolase_composite"/>
</dbReference>
<feature type="domain" description="Amidohydrolase-related" evidence="8">
    <location>
        <begin position="60"/>
        <end position="379"/>
    </location>
</feature>
<feature type="binding site" evidence="7">
    <location>
        <position position="141"/>
    </location>
    <ligand>
        <name>N-formimidoyl-L-glutamate</name>
        <dbReference type="ChEBI" id="CHEBI:58928"/>
    </ligand>
</feature>
<evidence type="ECO:0000313" key="11">
    <source>
        <dbReference type="Proteomes" id="UP001515660"/>
    </source>
</evidence>
<evidence type="ECO:0000256" key="3">
    <source>
        <dbReference type="ARBA" id="ARBA00022801"/>
    </source>
</evidence>
<comment type="pathway">
    <text evidence="7">Amino-acid degradation; L-histidine degradation into L-glutamate; N-formimidoyl-L-glutamate from L-histidine: step 3/3.</text>
</comment>
<protein>
    <recommendedName>
        <fullName evidence="1 7">Imidazolonepropionase</fullName>
        <ecNumber evidence="1 7">3.5.2.7</ecNumber>
    </recommendedName>
    <alternativeName>
        <fullName evidence="7">Imidazolone-5-propionate hydrolase</fullName>
    </alternativeName>
</protein>
<evidence type="ECO:0000256" key="5">
    <source>
        <dbReference type="ARBA" id="ARBA00022833"/>
    </source>
</evidence>
<keyword evidence="6 7" id="KW-0408">Iron</keyword>
<sequence>MLLTHATLATMSPAAGSGDYGLIRDGAVVIEADRIAWVGPMADLPADHRGLPHLDCGGRLVTPGLIDCHTHAVFAGHRAEEFELRLNGASYEAIARAGGGIMATVTATRAASEDTLLSGALARIDQLTASGATTVEVKSGYGMTVGDELKMLRVARQIDRHRAVTVRTSHLAAHAVPPEFKDNAKAYITEVALPSLRAAHAEGLVDAVDAFCETIAFSVDELAPLFAEARALGLPVKLHAEQLSDRGGAAFAAGHGALSADHLEYLSPEGIAAMAQAGTVAVILPGAFYTLRETRTPPIGALRAAGVPMAVATDLNPGSSPMASLTLAMNMACTLFRLTPLEALAGTTLHAASALGLSDRGRIAPRQRADLCIWDAHHPAELSYRIGATPLHKRIYGGQLDA</sequence>
<feature type="binding site" evidence="7">
    <location>
        <position position="316"/>
    </location>
    <ligand>
        <name>N-formimidoyl-L-glutamate</name>
        <dbReference type="ChEBI" id="CHEBI:58928"/>
    </ligand>
</feature>
<dbReference type="SUPFAM" id="SSF51338">
    <property type="entry name" value="Composite domain of metallo-dependent hydrolases"/>
    <property type="match status" value="1"/>
</dbReference>
<feature type="binding site" evidence="7">
    <location>
        <position position="141"/>
    </location>
    <ligand>
        <name>4-imidazolone-5-propanoate</name>
        <dbReference type="ChEBI" id="CHEBI:77893"/>
    </ligand>
</feature>
<comment type="cofactor">
    <cofactor evidence="7">
        <name>Zn(2+)</name>
        <dbReference type="ChEBI" id="CHEBI:29105"/>
    </cofactor>
    <cofactor evidence="7">
        <name>Fe(3+)</name>
        <dbReference type="ChEBI" id="CHEBI:29034"/>
    </cofactor>
    <text evidence="7">Binds 1 zinc or iron ion per subunit.</text>
</comment>
<evidence type="ECO:0000259" key="8">
    <source>
        <dbReference type="Pfam" id="PF01979"/>
    </source>
</evidence>
<evidence type="ECO:0000313" key="10">
    <source>
        <dbReference type="EMBL" id="NHB76894.1"/>
    </source>
</evidence>
<dbReference type="Pfam" id="PF01979">
    <property type="entry name" value="Amidohydro_1"/>
    <property type="match status" value="1"/>
</dbReference>
<dbReference type="EMBL" id="JAANHS010000005">
    <property type="protein sequence ID" value="NHB76894.1"/>
    <property type="molecule type" value="Genomic_DNA"/>
</dbReference>
<dbReference type="HAMAP" id="MF_00372">
    <property type="entry name" value="HutI"/>
    <property type="match status" value="1"/>
</dbReference>
<keyword evidence="11" id="KW-1185">Reference proteome</keyword>
<evidence type="ECO:0000259" key="9">
    <source>
        <dbReference type="Pfam" id="PF22039"/>
    </source>
</evidence>
<dbReference type="Gene3D" id="2.30.40.10">
    <property type="entry name" value="Urease, subunit C, domain 1"/>
    <property type="match status" value="1"/>
</dbReference>
<dbReference type="Pfam" id="PF22039">
    <property type="entry name" value="HUTI_composite_bact"/>
    <property type="match status" value="1"/>
</dbReference>
<comment type="similarity">
    <text evidence="7">Belongs to the metallo-dependent hydrolases superfamily. HutI family.</text>
</comment>
<evidence type="ECO:0000256" key="4">
    <source>
        <dbReference type="ARBA" id="ARBA00022808"/>
    </source>
</evidence>
<feature type="binding site" evidence="7">
    <location>
        <position position="71"/>
    </location>
    <ligand>
        <name>Fe(3+)</name>
        <dbReference type="ChEBI" id="CHEBI:29034"/>
    </ligand>
</feature>
<dbReference type="Gene3D" id="3.20.20.140">
    <property type="entry name" value="Metal-dependent hydrolases"/>
    <property type="match status" value="1"/>
</dbReference>
<dbReference type="InterPro" id="IPR032466">
    <property type="entry name" value="Metal_Hydrolase"/>
</dbReference>
<dbReference type="InterPro" id="IPR054418">
    <property type="entry name" value="MQNX/HUTI_composite_N"/>
</dbReference>
<feature type="binding site" evidence="7">
    <location>
        <position position="239"/>
    </location>
    <ligand>
        <name>Fe(3+)</name>
        <dbReference type="ChEBI" id="CHEBI:29034"/>
    </ligand>
</feature>
<gene>
    <name evidence="7" type="primary">hutI</name>
    <name evidence="10" type="ORF">G8O29_09090</name>
</gene>
<feature type="binding site" evidence="7">
    <location>
        <position position="78"/>
    </location>
    <ligand>
        <name>4-imidazolone-5-propanoate</name>
        <dbReference type="ChEBI" id="CHEBI:77893"/>
    </ligand>
</feature>
<feature type="binding site" evidence="7">
    <location>
        <position position="242"/>
    </location>
    <ligand>
        <name>4-imidazolone-5-propanoate</name>
        <dbReference type="ChEBI" id="CHEBI:77893"/>
    </ligand>
</feature>
<evidence type="ECO:0000256" key="2">
    <source>
        <dbReference type="ARBA" id="ARBA00022723"/>
    </source>
</evidence>
<evidence type="ECO:0000256" key="1">
    <source>
        <dbReference type="ARBA" id="ARBA00012864"/>
    </source>
</evidence>
<comment type="function">
    <text evidence="7">Catalyzes the hydrolytic cleavage of the carbon-nitrogen bond in imidazolone-5-propanoate to yield N-formimidoyl-L-glutamate. It is the third step in the universal histidine degradation pathway.</text>
</comment>
<evidence type="ECO:0000256" key="7">
    <source>
        <dbReference type="HAMAP-Rule" id="MF_00372"/>
    </source>
</evidence>
<dbReference type="InterPro" id="IPR005920">
    <property type="entry name" value="HutI"/>
</dbReference>
<comment type="caution">
    <text evidence="10">The sequence shown here is derived from an EMBL/GenBank/DDBJ whole genome shotgun (WGS) entry which is preliminary data.</text>
</comment>
<keyword evidence="3 7" id="KW-0378">Hydrolase</keyword>
<feature type="binding site" evidence="7">
    <location>
        <position position="319"/>
    </location>
    <ligand>
        <name>4-imidazolone-5-propanoate</name>
        <dbReference type="ChEBI" id="CHEBI:77893"/>
    </ligand>
</feature>
<reference evidence="10 11" key="1">
    <citation type="journal article" date="2022" name="Microorganisms">
        <title>Genome Sequence and Characterization of a Xanthorhodopsin-Containing, Aerobic Anoxygenic Phototrophic Rhodobacter Species, Isolated from Mesophilic Conditions at Yellowstone National Park.</title>
        <authorList>
            <person name="Kyndt J.A."/>
            <person name="Robertson S."/>
            <person name="Shoffstall I.B."/>
            <person name="Ramaley R.F."/>
            <person name="Meyer T.E."/>
        </authorList>
    </citation>
    <scope>NUCLEOTIDE SEQUENCE [LARGE SCALE GENOMIC DNA]</scope>
    <source>
        <strain evidence="10 11">M37P</strain>
    </source>
</reference>
<keyword evidence="5 7" id="KW-0862">Zinc</keyword>
<feature type="binding site" evidence="7">
    <location>
        <position position="239"/>
    </location>
    <ligand>
        <name>Zn(2+)</name>
        <dbReference type="ChEBI" id="CHEBI:29105"/>
    </ligand>
</feature>
<dbReference type="EC" id="3.5.2.7" evidence="1 7"/>
<feature type="binding site" evidence="7">
    <location>
        <position position="69"/>
    </location>
    <ligand>
        <name>Fe(3+)</name>
        <dbReference type="ChEBI" id="CHEBI:29034"/>
    </ligand>
</feature>
<evidence type="ECO:0000256" key="6">
    <source>
        <dbReference type="ARBA" id="ARBA00023004"/>
    </source>
</evidence>
<feature type="binding site" evidence="7">
    <location>
        <position position="71"/>
    </location>
    <ligand>
        <name>Zn(2+)</name>
        <dbReference type="ChEBI" id="CHEBI:29105"/>
    </ligand>
</feature>
<dbReference type="Proteomes" id="UP001515660">
    <property type="component" value="Unassembled WGS sequence"/>
</dbReference>
<feature type="binding site" evidence="7">
    <location>
        <position position="69"/>
    </location>
    <ligand>
        <name>Zn(2+)</name>
        <dbReference type="ChEBI" id="CHEBI:29105"/>
    </ligand>
</feature>
<name>A0ABX0G6Z0_9RHOB</name>
<accession>A0ABX0G6Z0</accession>
<feature type="binding site" evidence="7">
    <location>
        <position position="174"/>
    </location>
    <ligand>
        <name>4-imidazolone-5-propanoate</name>
        <dbReference type="ChEBI" id="CHEBI:77893"/>
    </ligand>
</feature>
<keyword evidence="2 7" id="KW-0479">Metal-binding</keyword>
<feature type="binding site" evidence="7">
    <location>
        <position position="314"/>
    </location>
    <ligand>
        <name>Fe(3+)</name>
        <dbReference type="ChEBI" id="CHEBI:29034"/>
    </ligand>
</feature>
<feature type="domain" description="Aminodeoxyfutalosine deaminase/Imidazolonepropionase-like composite" evidence="9">
    <location>
        <begin position="26"/>
        <end position="48"/>
    </location>
</feature>
<organism evidence="10 11">
    <name type="scientific">Rhodobacter calidifons</name>
    <dbReference type="NCBI Taxonomy" id="2715277"/>
    <lineage>
        <taxon>Bacteria</taxon>
        <taxon>Pseudomonadati</taxon>
        <taxon>Pseudomonadota</taxon>
        <taxon>Alphaproteobacteria</taxon>
        <taxon>Rhodobacterales</taxon>
        <taxon>Rhodobacter group</taxon>
        <taxon>Rhodobacter</taxon>
    </lineage>
</organism>
<dbReference type="PANTHER" id="PTHR42752">
    <property type="entry name" value="IMIDAZOLONEPROPIONASE"/>
    <property type="match status" value="1"/>
</dbReference>